<evidence type="ECO:0000259" key="1">
    <source>
        <dbReference type="Pfam" id="PF01902"/>
    </source>
</evidence>
<dbReference type="NCBIfam" id="TIGR03679">
    <property type="entry name" value="arCOG00187"/>
    <property type="match status" value="1"/>
</dbReference>
<protein>
    <submittedName>
        <fullName evidence="2">Putative ATP-binding region</fullName>
    </submittedName>
</protein>
<keyword evidence="2" id="KW-0067">ATP-binding</keyword>
<dbReference type="InterPro" id="IPR022427">
    <property type="entry name" value="MJ0570_ATP-bd"/>
</dbReference>
<dbReference type="GO" id="GO:0005524">
    <property type="term" value="F:ATP binding"/>
    <property type="evidence" value="ECO:0007669"/>
    <property type="project" value="UniProtKB-KW"/>
</dbReference>
<organism evidence="2 3">
    <name type="scientific">Nitrosotalea devaniterrae</name>
    <dbReference type="NCBI Taxonomy" id="1078905"/>
    <lineage>
        <taxon>Archaea</taxon>
        <taxon>Nitrososphaerota</taxon>
        <taxon>Nitrososphaeria</taxon>
        <taxon>Nitrosotaleales</taxon>
        <taxon>Nitrosotaleaceae</taxon>
        <taxon>Nitrosotalea</taxon>
    </lineage>
</organism>
<dbReference type="AlphaFoldDB" id="A0A128A1Q0"/>
<keyword evidence="3" id="KW-1185">Reference proteome</keyword>
<dbReference type="KEGG" id="ndv:NDEV_0520"/>
<dbReference type="Proteomes" id="UP000196239">
    <property type="component" value="Chromosome 1"/>
</dbReference>
<gene>
    <name evidence="2" type="ORF">NDEV_0520</name>
</gene>
<evidence type="ECO:0000313" key="2">
    <source>
        <dbReference type="EMBL" id="CUR51285.1"/>
    </source>
</evidence>
<accession>A0A128A1Q0</accession>
<dbReference type="InterPro" id="IPR002761">
    <property type="entry name" value="Diphthami_syn_dom"/>
</dbReference>
<dbReference type="NCBIfam" id="TIGR00290">
    <property type="entry name" value="MJ0570_dom"/>
    <property type="match status" value="1"/>
</dbReference>
<name>A0A128A1Q0_9ARCH</name>
<reference evidence="3" key="1">
    <citation type="submission" date="2015-10" db="EMBL/GenBank/DDBJ databases">
        <authorList>
            <person name="Lehtovirta-Morley L.E."/>
            <person name="Vieille C."/>
        </authorList>
    </citation>
    <scope>NUCLEOTIDE SEQUENCE [LARGE SCALE GENOMIC DNA]</scope>
</reference>
<feature type="domain" description="Diphthamide synthase" evidence="1">
    <location>
        <begin position="23"/>
        <end position="244"/>
    </location>
</feature>
<evidence type="ECO:0000313" key="3">
    <source>
        <dbReference type="Proteomes" id="UP000196239"/>
    </source>
</evidence>
<dbReference type="EMBL" id="LN890280">
    <property type="protein sequence ID" value="CUR51285.1"/>
    <property type="molecule type" value="Genomic_DNA"/>
</dbReference>
<proteinExistence type="predicted"/>
<dbReference type="InterPro" id="IPR030662">
    <property type="entry name" value="DPH6/MJ0570"/>
</dbReference>
<dbReference type="PIRSF" id="PIRSF039123">
    <property type="entry name" value="Diphthamide_synthase"/>
    <property type="match status" value="1"/>
</dbReference>
<dbReference type="SUPFAM" id="SSF52402">
    <property type="entry name" value="Adenine nucleotide alpha hydrolases-like"/>
    <property type="match status" value="1"/>
</dbReference>
<dbReference type="CDD" id="cd01994">
    <property type="entry name" value="AANH_PF0828-like"/>
    <property type="match status" value="1"/>
</dbReference>
<sequence>MFKPCEYTRKKLIDWIYCELELKLASLFSGGKDSTYAIYRARQEGHDIECLVSIFPKSEESHLLHYPNIAVTSLQAKSMQIPQIVAHTDTSDSQTELDELQNLLEKAKRNFGIDGIVHGGLFSNYQRIRFEKIGSNLDLKIISPLWHIDQKNYMRELLESKFKFIVTSVTSAGLDQIWLGREITLEDMEELVKLSVKHGFNLTFEGGEAETFVIDCPLFYSPIRILKANKIWDGYRGRFEITEAVLEK</sequence>
<dbReference type="PANTHER" id="PTHR12196">
    <property type="entry name" value="DOMAIN OF UNKNOWN FUNCTION 71 DUF71 -CONTAINING PROTEIN"/>
    <property type="match status" value="1"/>
</dbReference>
<dbReference type="GO" id="GO:0017178">
    <property type="term" value="F:diphthine-ammonia ligase activity"/>
    <property type="evidence" value="ECO:0007669"/>
    <property type="project" value="TreeGrafter"/>
</dbReference>
<dbReference type="Gene3D" id="3.40.50.620">
    <property type="entry name" value="HUPs"/>
    <property type="match status" value="1"/>
</dbReference>
<dbReference type="PANTHER" id="PTHR12196:SF2">
    <property type="entry name" value="DIPHTHINE--AMMONIA LIGASE"/>
    <property type="match status" value="1"/>
</dbReference>
<dbReference type="GO" id="GO:0017183">
    <property type="term" value="P:protein histidyl modification to diphthamide"/>
    <property type="evidence" value="ECO:0007669"/>
    <property type="project" value="TreeGrafter"/>
</dbReference>
<dbReference type="InterPro" id="IPR014729">
    <property type="entry name" value="Rossmann-like_a/b/a_fold"/>
</dbReference>
<dbReference type="Gene3D" id="3.90.1490.10">
    <property type="entry name" value="putative n-type atp pyrophosphatase, domain 2"/>
    <property type="match status" value="1"/>
</dbReference>
<dbReference type="Pfam" id="PF01902">
    <property type="entry name" value="Diphthami_syn_2"/>
    <property type="match status" value="1"/>
</dbReference>
<keyword evidence="2" id="KW-0547">Nucleotide-binding</keyword>